<feature type="domain" description="FAD dependent oxidoreductase" evidence="1">
    <location>
        <begin position="13"/>
        <end position="336"/>
    </location>
</feature>
<gene>
    <name evidence="2" type="ORF">SAMN05216283_105141</name>
</gene>
<accession>A0A1I2I7U5</accession>
<dbReference type="InterPro" id="IPR006076">
    <property type="entry name" value="FAD-dep_OxRdtase"/>
</dbReference>
<organism evidence="2 3">
    <name type="scientific">Sunxiuqinia elliptica</name>
    <dbReference type="NCBI Taxonomy" id="655355"/>
    <lineage>
        <taxon>Bacteria</taxon>
        <taxon>Pseudomonadati</taxon>
        <taxon>Bacteroidota</taxon>
        <taxon>Bacteroidia</taxon>
        <taxon>Marinilabiliales</taxon>
        <taxon>Prolixibacteraceae</taxon>
        <taxon>Sunxiuqinia</taxon>
    </lineage>
</organism>
<evidence type="ECO:0000259" key="1">
    <source>
        <dbReference type="Pfam" id="PF01266"/>
    </source>
</evidence>
<dbReference type="Gene3D" id="3.50.50.60">
    <property type="entry name" value="FAD/NAD(P)-binding domain"/>
    <property type="match status" value="1"/>
</dbReference>
<dbReference type="STRING" id="655355.SAMN05216283_105141"/>
<dbReference type="EMBL" id="FONW01000005">
    <property type="protein sequence ID" value="SFF37660.1"/>
    <property type="molecule type" value="Genomic_DNA"/>
</dbReference>
<protein>
    <submittedName>
        <fullName evidence="2">Glycine/D-amino acid oxidase</fullName>
    </submittedName>
</protein>
<dbReference type="SUPFAM" id="SSF54373">
    <property type="entry name" value="FAD-linked reductases, C-terminal domain"/>
    <property type="match status" value="1"/>
</dbReference>
<dbReference type="GO" id="GO:0005737">
    <property type="term" value="C:cytoplasm"/>
    <property type="evidence" value="ECO:0007669"/>
    <property type="project" value="TreeGrafter"/>
</dbReference>
<sequence>MGLLLSLWVMKFDYLIIGQGLAGTLLVHALNKQGKSCMVLDNPEQPKASEVAAGVINPVVFRRLTKSWLIDELYPQLLNTYAELEQKFGTRLFYPLQIKKVLGKGEDEFWRKKVNSNKLQNYLLENPEQISSPYIHAPFGVGTVSQSGRIDLKQLIESMRQQLQKQNRIRFEKVDWEKLILQEDRVSYQDLEAQKVIFCEGHAVSQNPFFKNLQFKHTKGEVLRIKTTTYDENFILNKALFLMPEGDQFFRLGATYDWDDLTTTPNEQAKIELTEKLNRLFSDSYEVVDHRAGIRPTTHDRRPVLGLHPKFPQVGIFNGLGSKGTMLGPYFANQFARYLCEKDQTLHPEVHINRYF</sequence>
<proteinExistence type="predicted"/>
<evidence type="ECO:0000313" key="3">
    <source>
        <dbReference type="Proteomes" id="UP000198964"/>
    </source>
</evidence>
<dbReference type="PANTHER" id="PTHR13847">
    <property type="entry name" value="SARCOSINE DEHYDROGENASE-RELATED"/>
    <property type="match status" value="1"/>
</dbReference>
<dbReference type="SUPFAM" id="SSF51971">
    <property type="entry name" value="Nucleotide-binding domain"/>
    <property type="match status" value="1"/>
</dbReference>
<dbReference type="AlphaFoldDB" id="A0A1I2I7U5"/>
<evidence type="ECO:0000313" key="2">
    <source>
        <dbReference type="EMBL" id="SFF37660.1"/>
    </source>
</evidence>
<dbReference type="InterPro" id="IPR036188">
    <property type="entry name" value="FAD/NAD-bd_sf"/>
</dbReference>
<reference evidence="2 3" key="1">
    <citation type="submission" date="2016-10" db="EMBL/GenBank/DDBJ databases">
        <authorList>
            <person name="de Groot N.N."/>
        </authorList>
    </citation>
    <scope>NUCLEOTIDE SEQUENCE [LARGE SCALE GENOMIC DNA]</scope>
    <source>
        <strain evidence="2 3">CGMCC 1.9156</strain>
    </source>
</reference>
<dbReference type="Pfam" id="PF01266">
    <property type="entry name" value="DAO"/>
    <property type="match status" value="1"/>
</dbReference>
<dbReference type="Gene3D" id="3.30.9.10">
    <property type="entry name" value="D-Amino Acid Oxidase, subunit A, domain 2"/>
    <property type="match status" value="1"/>
</dbReference>
<name>A0A1I2I7U5_9BACT</name>
<dbReference type="Proteomes" id="UP000198964">
    <property type="component" value="Unassembled WGS sequence"/>
</dbReference>
<keyword evidence="3" id="KW-1185">Reference proteome</keyword>